<name>M0MTQ8_9EURY</name>
<dbReference type="Proteomes" id="UP000011680">
    <property type="component" value="Unassembled WGS sequence"/>
</dbReference>
<evidence type="ECO:0000313" key="1">
    <source>
        <dbReference type="EMBL" id="EMA49107.1"/>
    </source>
</evidence>
<dbReference type="EMBL" id="AOMF01000179">
    <property type="protein sequence ID" value="EMA49107.1"/>
    <property type="molecule type" value="Genomic_DNA"/>
</dbReference>
<accession>M0MTQ8</accession>
<evidence type="ECO:0000313" key="2">
    <source>
        <dbReference type="Proteomes" id="UP000011680"/>
    </source>
</evidence>
<organism evidence="1 2">
    <name type="scientific">Halococcus thailandensis JCM 13552</name>
    <dbReference type="NCBI Taxonomy" id="1227457"/>
    <lineage>
        <taxon>Archaea</taxon>
        <taxon>Methanobacteriati</taxon>
        <taxon>Methanobacteriota</taxon>
        <taxon>Stenosarchaea group</taxon>
        <taxon>Halobacteria</taxon>
        <taxon>Halobacteriales</taxon>
        <taxon>Halococcaceae</taxon>
        <taxon>Halococcus</taxon>
    </lineage>
</organism>
<gene>
    <name evidence="1" type="ORF">C451_19508</name>
</gene>
<dbReference type="AlphaFoldDB" id="M0MTQ8"/>
<proteinExistence type="predicted"/>
<protein>
    <submittedName>
        <fullName evidence="1">Uncharacterized protein</fullName>
    </submittedName>
</protein>
<comment type="caution">
    <text evidence="1">The sequence shown here is derived from an EMBL/GenBank/DDBJ whole genome shotgun (WGS) entry which is preliminary data.</text>
</comment>
<dbReference type="PATRIC" id="fig|1227457.3.peg.3822"/>
<sequence>MVAFGILTAGTVFDLGIGSINELVEVLVSDAEIFRRVVAKSSTGTIRSVGTIDHESIVEVVDIIDSLVEFDGLLFCVRCSRYVRLT</sequence>
<reference evidence="1 2" key="1">
    <citation type="journal article" date="2014" name="PLoS Genet.">
        <title>Phylogenetically driven sequencing of extremely halophilic archaea reveals strategies for static and dynamic osmo-response.</title>
        <authorList>
            <person name="Becker E.A."/>
            <person name="Seitzer P.M."/>
            <person name="Tritt A."/>
            <person name="Larsen D."/>
            <person name="Krusor M."/>
            <person name="Yao A.I."/>
            <person name="Wu D."/>
            <person name="Madern D."/>
            <person name="Eisen J.A."/>
            <person name="Darling A.E."/>
            <person name="Facciotti M.T."/>
        </authorList>
    </citation>
    <scope>NUCLEOTIDE SEQUENCE [LARGE SCALE GENOMIC DNA]</scope>
    <source>
        <strain evidence="1 2">JCM 13552</strain>
    </source>
</reference>
<keyword evidence="2" id="KW-1185">Reference proteome</keyword>